<protein>
    <submittedName>
        <fullName evidence="7">Putative drug resistance transporter</fullName>
    </submittedName>
</protein>
<proteinExistence type="predicted"/>
<dbReference type="OrthoDB" id="7375466at2"/>
<feature type="transmembrane region" description="Helical" evidence="5">
    <location>
        <begin position="432"/>
        <end position="452"/>
    </location>
</feature>
<feature type="transmembrane region" description="Helical" evidence="5">
    <location>
        <begin position="275"/>
        <end position="294"/>
    </location>
</feature>
<dbReference type="InterPro" id="IPR020846">
    <property type="entry name" value="MFS_dom"/>
</dbReference>
<dbReference type="CDD" id="cd17321">
    <property type="entry name" value="MFS_MMR_MDR_like"/>
    <property type="match status" value="1"/>
</dbReference>
<dbReference type="Gene3D" id="1.20.1720.10">
    <property type="entry name" value="Multidrug resistance protein D"/>
    <property type="match status" value="1"/>
</dbReference>
<dbReference type="RefSeq" id="WP_008375811.1">
    <property type="nucleotide sequence ID" value="NZ_BAOP01000001.1"/>
</dbReference>
<feature type="transmembrane region" description="Helical" evidence="5">
    <location>
        <begin position="171"/>
        <end position="191"/>
    </location>
</feature>
<evidence type="ECO:0000256" key="2">
    <source>
        <dbReference type="ARBA" id="ARBA00022692"/>
    </source>
</evidence>
<dbReference type="InterPro" id="IPR011701">
    <property type="entry name" value="MFS"/>
</dbReference>
<dbReference type="PANTHER" id="PTHR42718:SF48">
    <property type="entry name" value="CONSERVED TWO-DOMAIN MEMBRANE PROTEIN-RELATED"/>
    <property type="match status" value="1"/>
</dbReference>
<reference evidence="7 8" key="1">
    <citation type="submission" date="2013-02" db="EMBL/GenBank/DDBJ databases">
        <title>Whole genome shotgun sequence of Gordonia malaquae NBRC 108250.</title>
        <authorList>
            <person name="Yoshida I."/>
            <person name="Hosoyama A."/>
            <person name="Tsuchikane K."/>
            <person name="Ando Y."/>
            <person name="Baba S."/>
            <person name="Ohji S."/>
            <person name="Hamada M."/>
            <person name="Tamura T."/>
            <person name="Yamazoe A."/>
            <person name="Yamazaki S."/>
            <person name="Fujita N."/>
        </authorList>
    </citation>
    <scope>NUCLEOTIDE SEQUENCE [LARGE SCALE GENOMIC DNA]</scope>
    <source>
        <strain evidence="7 8">NBRC 108250</strain>
    </source>
</reference>
<dbReference type="Gene3D" id="1.20.1250.20">
    <property type="entry name" value="MFS general substrate transporter like domains"/>
    <property type="match status" value="1"/>
</dbReference>
<feature type="transmembrane region" description="Helical" evidence="5">
    <location>
        <begin position="145"/>
        <end position="165"/>
    </location>
</feature>
<dbReference type="PROSITE" id="PS50850">
    <property type="entry name" value="MFS"/>
    <property type="match status" value="1"/>
</dbReference>
<organism evidence="7 8">
    <name type="scientific">Gordonia malaquae NBRC 108250</name>
    <dbReference type="NCBI Taxonomy" id="1223542"/>
    <lineage>
        <taxon>Bacteria</taxon>
        <taxon>Bacillati</taxon>
        <taxon>Actinomycetota</taxon>
        <taxon>Actinomycetes</taxon>
        <taxon>Mycobacteriales</taxon>
        <taxon>Gordoniaceae</taxon>
        <taxon>Gordonia</taxon>
    </lineage>
</organism>
<dbReference type="GO" id="GO:0022857">
    <property type="term" value="F:transmembrane transporter activity"/>
    <property type="evidence" value="ECO:0007669"/>
    <property type="project" value="InterPro"/>
</dbReference>
<dbReference type="PANTHER" id="PTHR42718">
    <property type="entry name" value="MAJOR FACILITATOR SUPERFAMILY MULTIDRUG TRANSPORTER MFSC"/>
    <property type="match status" value="1"/>
</dbReference>
<feature type="transmembrane region" description="Helical" evidence="5">
    <location>
        <begin position="16"/>
        <end position="42"/>
    </location>
</feature>
<feature type="transmembrane region" description="Helical" evidence="5">
    <location>
        <begin position="306"/>
        <end position="324"/>
    </location>
</feature>
<feature type="transmembrane region" description="Helical" evidence="5">
    <location>
        <begin position="361"/>
        <end position="388"/>
    </location>
</feature>
<feature type="transmembrane region" description="Helical" evidence="5">
    <location>
        <begin position="336"/>
        <end position="355"/>
    </location>
</feature>
<feature type="transmembrane region" description="Helical" evidence="5">
    <location>
        <begin position="84"/>
        <end position="110"/>
    </location>
</feature>
<dbReference type="Pfam" id="PF07690">
    <property type="entry name" value="MFS_1"/>
    <property type="match status" value="1"/>
</dbReference>
<evidence type="ECO:0000256" key="5">
    <source>
        <dbReference type="SAM" id="Phobius"/>
    </source>
</evidence>
<dbReference type="STRING" id="410332.SAMN04488550_3399"/>
<keyword evidence="8" id="KW-1185">Reference proteome</keyword>
<keyword evidence="4 5" id="KW-0472">Membrane</keyword>
<evidence type="ECO:0000256" key="1">
    <source>
        <dbReference type="ARBA" id="ARBA00004651"/>
    </source>
</evidence>
<name>M3VCY1_GORML</name>
<feature type="transmembrane region" description="Helical" evidence="5">
    <location>
        <begin position="203"/>
        <end position="222"/>
    </location>
</feature>
<evidence type="ECO:0000256" key="4">
    <source>
        <dbReference type="ARBA" id="ARBA00023136"/>
    </source>
</evidence>
<dbReference type="eggNOG" id="COG0477">
    <property type="taxonomic scope" value="Bacteria"/>
</dbReference>
<dbReference type="EMBL" id="BAOP01000001">
    <property type="protein sequence ID" value="GAC78009.1"/>
    <property type="molecule type" value="Genomic_DNA"/>
</dbReference>
<feature type="domain" description="Major facilitator superfamily (MFS) profile" evidence="6">
    <location>
        <begin position="17"/>
        <end position="457"/>
    </location>
</feature>
<sequence length="458" mass="46581">MTQLTSRASTPTPSRAVIPIVATTVLLSGFDLFVVNVVLAQIADDLNVADLSGLSWILNAYTIAFAAFLIPAGRLSDRIGSHRALVVGLALFAITSAGCAFSTSLTALIVMRTLQGASAALMTPSSLGVVLEGTSPDKRAGAVRLWAALGGLGAALGPVVGGGLAEFGWRWVFLINIPIAGVAAVATWFLVARSTPRREHHLGLIQSTVLAGSIAALVAALVNGGEWGWTSAQTAILAVIALAGFASTGLTSAFGRRPILEPQLLRVPRIIPAAAALLVFHIAFGAMLLTVILWMEAAWDWSPLRAGVGIAPGPAIVPIVAVLAGRLTGRISPQWLAGLGGAVFAVGAASWAIAVQADSTYAAAILPGALLTGVGVGLITPTAMAIGTSALPAQWFATGSGVLSMARQVGIAVGVAVAVACLGPASDVSDFHLTWWVTAAVSLIAGAPLLAVTKENRE</sequence>
<feature type="transmembrane region" description="Helical" evidence="5">
    <location>
        <begin position="234"/>
        <end position="254"/>
    </location>
</feature>
<dbReference type="Proteomes" id="UP000035009">
    <property type="component" value="Unassembled WGS sequence"/>
</dbReference>
<dbReference type="GO" id="GO:0005886">
    <property type="term" value="C:plasma membrane"/>
    <property type="evidence" value="ECO:0007669"/>
    <property type="project" value="UniProtKB-SubCell"/>
</dbReference>
<dbReference type="AlphaFoldDB" id="M3VCY1"/>
<dbReference type="SUPFAM" id="SSF103473">
    <property type="entry name" value="MFS general substrate transporter"/>
    <property type="match status" value="1"/>
</dbReference>
<accession>M3VCY1</accession>
<dbReference type="InterPro" id="IPR036259">
    <property type="entry name" value="MFS_trans_sf"/>
</dbReference>
<feature type="transmembrane region" description="Helical" evidence="5">
    <location>
        <begin position="116"/>
        <end position="133"/>
    </location>
</feature>
<gene>
    <name evidence="7" type="ORF">GM1_001_01340</name>
</gene>
<feature type="transmembrane region" description="Helical" evidence="5">
    <location>
        <begin position="54"/>
        <end position="72"/>
    </location>
</feature>
<feature type="transmembrane region" description="Helical" evidence="5">
    <location>
        <begin position="409"/>
        <end position="426"/>
    </location>
</feature>
<evidence type="ECO:0000313" key="7">
    <source>
        <dbReference type="EMBL" id="GAC78009.1"/>
    </source>
</evidence>
<evidence type="ECO:0000259" key="6">
    <source>
        <dbReference type="PROSITE" id="PS50850"/>
    </source>
</evidence>
<keyword evidence="2 5" id="KW-0812">Transmembrane</keyword>
<evidence type="ECO:0000313" key="8">
    <source>
        <dbReference type="Proteomes" id="UP000035009"/>
    </source>
</evidence>
<comment type="caution">
    <text evidence="7">The sequence shown here is derived from an EMBL/GenBank/DDBJ whole genome shotgun (WGS) entry which is preliminary data.</text>
</comment>
<evidence type="ECO:0000256" key="3">
    <source>
        <dbReference type="ARBA" id="ARBA00022989"/>
    </source>
</evidence>
<comment type="subcellular location">
    <subcellularLocation>
        <location evidence="1">Cell membrane</location>
        <topology evidence="1">Multi-pass membrane protein</topology>
    </subcellularLocation>
</comment>
<keyword evidence="3 5" id="KW-1133">Transmembrane helix</keyword>